<name>A0A7S0SS70_9CHLO</name>
<evidence type="ECO:0008006" key="4">
    <source>
        <dbReference type="Google" id="ProtNLM"/>
    </source>
</evidence>
<feature type="region of interest" description="Disordered" evidence="2">
    <location>
        <begin position="1"/>
        <end position="34"/>
    </location>
</feature>
<accession>A0A7S0SS70</accession>
<evidence type="ECO:0000313" key="3">
    <source>
        <dbReference type="EMBL" id="CAD8715206.1"/>
    </source>
</evidence>
<feature type="compositionally biased region" description="Gly residues" evidence="2">
    <location>
        <begin position="172"/>
        <end position="184"/>
    </location>
</feature>
<feature type="coiled-coil region" evidence="1">
    <location>
        <begin position="80"/>
        <end position="135"/>
    </location>
</feature>
<dbReference type="PANTHER" id="PTHR35315">
    <property type="entry name" value="ACI13"/>
    <property type="match status" value="1"/>
</dbReference>
<reference evidence="3" key="1">
    <citation type="submission" date="2021-01" db="EMBL/GenBank/DDBJ databases">
        <authorList>
            <person name="Corre E."/>
            <person name="Pelletier E."/>
            <person name="Niang G."/>
            <person name="Scheremetjew M."/>
            <person name="Finn R."/>
            <person name="Kale V."/>
            <person name="Holt S."/>
            <person name="Cochrane G."/>
            <person name="Meng A."/>
            <person name="Brown T."/>
            <person name="Cohen L."/>
        </authorList>
    </citation>
    <scope>NUCLEOTIDE SEQUENCE</scope>
    <source>
        <strain evidence="3">SL-175</strain>
    </source>
</reference>
<sequence length="284" mass="30369">MSATQKSACAEAEEAPERVQAHGVESVERAQSAERALEAREKALRKHIEEGYSKIRDVDRELALLRRDMDLTSGSRKLALEHLRCKIEHVSETVTDLRRKKDVAEAALRTAAENLEREEKARLELQQDLTMLMCQNSDAQYERLAALTERLEGLTTQAGGPKDTRGGEPKDTGGGAPKDTGGGAPKDTGMSASKERVAPAPEAPAVPSDLTPDPMGPPPPRGREEGTDGAGTVAATAARGRHVGKPVPAPAQTRPEAFTRQPSPKKKLIPAATSAASKFSGFDV</sequence>
<proteinExistence type="predicted"/>
<dbReference type="PANTHER" id="PTHR35315:SF1">
    <property type="entry name" value="RAB6-INTERACTING GOLGIN"/>
    <property type="match status" value="1"/>
</dbReference>
<protein>
    <recommendedName>
        <fullName evidence="4">RAB6-interacting golgin</fullName>
    </recommendedName>
</protein>
<dbReference type="EMBL" id="HBFC01027781">
    <property type="protein sequence ID" value="CAD8715206.1"/>
    <property type="molecule type" value="Transcribed_RNA"/>
</dbReference>
<evidence type="ECO:0000256" key="1">
    <source>
        <dbReference type="SAM" id="Coils"/>
    </source>
</evidence>
<evidence type="ECO:0000256" key="2">
    <source>
        <dbReference type="SAM" id="MobiDB-lite"/>
    </source>
</evidence>
<keyword evidence="1" id="KW-0175">Coiled coil</keyword>
<feature type="compositionally biased region" description="Basic and acidic residues" evidence="2">
    <location>
        <begin position="15"/>
        <end position="34"/>
    </location>
</feature>
<feature type="compositionally biased region" description="Low complexity" evidence="2">
    <location>
        <begin position="198"/>
        <end position="213"/>
    </location>
</feature>
<gene>
    <name evidence="3" type="ORF">MANT1106_LOCUS16658</name>
</gene>
<feature type="region of interest" description="Disordered" evidence="2">
    <location>
        <begin position="153"/>
        <end position="284"/>
    </location>
</feature>
<dbReference type="AlphaFoldDB" id="A0A7S0SS70"/>
<organism evidence="3">
    <name type="scientific">Mantoniella antarctica</name>
    <dbReference type="NCBI Taxonomy" id="81844"/>
    <lineage>
        <taxon>Eukaryota</taxon>
        <taxon>Viridiplantae</taxon>
        <taxon>Chlorophyta</taxon>
        <taxon>Mamiellophyceae</taxon>
        <taxon>Mamiellales</taxon>
        <taxon>Mamiellaceae</taxon>
        <taxon>Mantoniella</taxon>
    </lineage>
</organism>
<feature type="compositionally biased region" description="Basic and acidic residues" evidence="2">
    <location>
        <begin position="162"/>
        <end position="171"/>
    </location>
</feature>